<evidence type="ECO:0000256" key="4">
    <source>
        <dbReference type="ARBA" id="ARBA00022741"/>
    </source>
</evidence>
<comment type="subcellular location">
    <subcellularLocation>
        <location evidence="5">Cytoplasm</location>
    </subcellularLocation>
</comment>
<comment type="caution">
    <text evidence="9">The sequence shown here is derived from an EMBL/GenBank/DDBJ whole genome shotgun (WGS) entry which is preliminary data.</text>
</comment>
<dbReference type="GO" id="GO:0003963">
    <property type="term" value="F:RNA-3'-phosphate cyclase activity"/>
    <property type="evidence" value="ECO:0007669"/>
    <property type="project" value="UniProtKB-UniRule"/>
</dbReference>
<dbReference type="PIRSF" id="PIRSF005378">
    <property type="entry name" value="RNA3'_term_phos_cycl_euk"/>
    <property type="match status" value="1"/>
</dbReference>
<evidence type="ECO:0000313" key="9">
    <source>
        <dbReference type="EMBL" id="MCD1296130.1"/>
    </source>
</evidence>
<evidence type="ECO:0000256" key="6">
    <source>
        <dbReference type="NCBIfam" id="TIGR03399"/>
    </source>
</evidence>
<dbReference type="InterPro" id="IPR037136">
    <property type="entry name" value="RNA3'_phos_cyclase_dom_sf"/>
</dbReference>
<keyword evidence="3 5" id="KW-0436">Ligase</keyword>
<dbReference type="InterPro" id="IPR013792">
    <property type="entry name" value="RNA3'P_cycl/enolpyr_Trfase_a/b"/>
</dbReference>
<keyword evidence="5" id="KW-0067">ATP-binding</keyword>
<dbReference type="CDD" id="cd00874">
    <property type="entry name" value="RNA_Cyclase_Class_II"/>
    <property type="match status" value="1"/>
</dbReference>
<evidence type="ECO:0000259" key="8">
    <source>
        <dbReference type="Pfam" id="PF05189"/>
    </source>
</evidence>
<dbReference type="InterPro" id="IPR036553">
    <property type="entry name" value="RPTC_insert"/>
</dbReference>
<dbReference type="Gene3D" id="3.65.10.20">
    <property type="entry name" value="RNA 3'-terminal phosphate cyclase domain"/>
    <property type="match status" value="1"/>
</dbReference>
<dbReference type="Pfam" id="PF05189">
    <property type="entry name" value="RTC_insert"/>
    <property type="match status" value="1"/>
</dbReference>
<dbReference type="SUPFAM" id="SSF55205">
    <property type="entry name" value="EPT/RTPC-like"/>
    <property type="match status" value="2"/>
</dbReference>
<organism evidence="9 10">
    <name type="scientific">Methanooceanicella nereidis</name>
    <dbReference type="NCBI Taxonomy" id="2052831"/>
    <lineage>
        <taxon>Archaea</taxon>
        <taxon>Methanobacteriati</taxon>
        <taxon>Methanobacteriota</taxon>
        <taxon>Stenosarchaea group</taxon>
        <taxon>Methanomicrobia</taxon>
        <taxon>Methanocellales</taxon>
        <taxon>Methanocellaceae</taxon>
        <taxon>Methanooceanicella</taxon>
    </lineage>
</organism>
<reference evidence="9 10" key="1">
    <citation type="submission" date="2017-11" db="EMBL/GenBank/DDBJ databases">
        <title>Isolation and Characterization of Family Methanocellaceae Species from Potential Methane Hydrate Area Offshore Southwestern Taiwan.</title>
        <authorList>
            <person name="Zhang W.-L."/>
            <person name="Chen W.-C."/>
            <person name="Lai M.-C."/>
            <person name="Chen S.-C."/>
        </authorList>
    </citation>
    <scope>NUCLEOTIDE SEQUENCE [LARGE SCALE GENOMIC DNA]</scope>
    <source>
        <strain evidence="9 10">CWC-04</strain>
    </source>
</reference>
<dbReference type="EMBL" id="PGCK01000014">
    <property type="protein sequence ID" value="MCD1296130.1"/>
    <property type="molecule type" value="Genomic_DNA"/>
</dbReference>
<dbReference type="GO" id="GO:0005737">
    <property type="term" value="C:cytoplasm"/>
    <property type="evidence" value="ECO:0007669"/>
    <property type="project" value="UniProtKB-SubCell"/>
</dbReference>
<comment type="caution">
    <text evidence="5">Lacks conserved residue(s) required for the propagation of feature annotation.</text>
</comment>
<dbReference type="InterPro" id="IPR017770">
    <property type="entry name" value="RNA3'_term_phos_cyc_type_1"/>
</dbReference>
<accession>A0AAP2W5Z5</accession>
<dbReference type="Pfam" id="PF01137">
    <property type="entry name" value="RTC"/>
    <property type="match status" value="1"/>
</dbReference>
<dbReference type="EC" id="6.5.1.4" evidence="5 6"/>
<feature type="binding site" evidence="5">
    <location>
        <position position="100"/>
    </location>
    <ligand>
        <name>ATP</name>
        <dbReference type="ChEBI" id="CHEBI:30616"/>
    </ligand>
</feature>
<dbReference type="Proteomes" id="UP001320159">
    <property type="component" value="Unassembled WGS sequence"/>
</dbReference>
<dbReference type="PANTHER" id="PTHR11096">
    <property type="entry name" value="RNA 3' TERMINAL PHOSPHATE CYCLASE"/>
    <property type="match status" value="1"/>
</dbReference>
<dbReference type="HAMAP" id="MF_00200">
    <property type="entry name" value="RTC"/>
    <property type="match status" value="1"/>
</dbReference>
<name>A0AAP2W5Z5_9EURY</name>
<evidence type="ECO:0000256" key="3">
    <source>
        <dbReference type="ARBA" id="ARBA00022598"/>
    </source>
</evidence>
<gene>
    <name evidence="5" type="primary">rtcA</name>
    <name evidence="9" type="ORF">CUJ83_14095</name>
</gene>
<evidence type="ECO:0000256" key="5">
    <source>
        <dbReference type="HAMAP-Rule" id="MF_00200"/>
    </source>
</evidence>
<evidence type="ECO:0000256" key="2">
    <source>
        <dbReference type="ARBA" id="ARBA00021428"/>
    </source>
</evidence>
<dbReference type="NCBIfam" id="TIGR03399">
    <property type="entry name" value="RNA_3prim_cycl"/>
    <property type="match status" value="1"/>
</dbReference>
<evidence type="ECO:0000313" key="10">
    <source>
        <dbReference type="Proteomes" id="UP001320159"/>
    </source>
</evidence>
<keyword evidence="5" id="KW-0963">Cytoplasm</keyword>
<dbReference type="GO" id="GO:0005524">
    <property type="term" value="F:ATP binding"/>
    <property type="evidence" value="ECO:0007669"/>
    <property type="project" value="UniProtKB-KW"/>
</dbReference>
<evidence type="ECO:0000256" key="1">
    <source>
        <dbReference type="ARBA" id="ARBA00009206"/>
    </source>
</evidence>
<feature type="active site" description="Tele-AMP-histidine intermediate" evidence="5">
    <location>
        <position position="304"/>
    </location>
</feature>
<dbReference type="SUPFAM" id="SSF52913">
    <property type="entry name" value="RNA 3'-terminal phosphate cyclase, RPTC, insert domain"/>
    <property type="match status" value="1"/>
</dbReference>
<dbReference type="InterPro" id="IPR000228">
    <property type="entry name" value="RNA3'_term_phos_cyc"/>
</dbReference>
<dbReference type="PANTHER" id="PTHR11096:SF0">
    <property type="entry name" value="RNA 3'-TERMINAL PHOSPHATE CYCLASE"/>
    <property type="match status" value="1"/>
</dbReference>
<comment type="catalytic activity">
    <reaction evidence="5">
        <text>a 3'-end 3'-phospho-ribonucleotide-RNA + ATP = a 3'-end 2',3'-cyclophospho-ribonucleotide-RNA + AMP + diphosphate</text>
        <dbReference type="Rhea" id="RHEA:23976"/>
        <dbReference type="Rhea" id="RHEA-COMP:10463"/>
        <dbReference type="Rhea" id="RHEA-COMP:10464"/>
        <dbReference type="ChEBI" id="CHEBI:30616"/>
        <dbReference type="ChEBI" id="CHEBI:33019"/>
        <dbReference type="ChEBI" id="CHEBI:83062"/>
        <dbReference type="ChEBI" id="CHEBI:83064"/>
        <dbReference type="ChEBI" id="CHEBI:456215"/>
        <dbReference type="EC" id="6.5.1.4"/>
    </reaction>
</comment>
<proteinExistence type="inferred from homology"/>
<dbReference type="AlphaFoldDB" id="A0AAP2W5Z5"/>
<dbReference type="InterPro" id="IPR013791">
    <property type="entry name" value="RNA3'-term_phos_cycl_insert"/>
</dbReference>
<comment type="similarity">
    <text evidence="1 5">Belongs to the RNA 3'-terminal cyclase family. Type 1 subfamily.</text>
</comment>
<feature type="domain" description="RNA 3'-terminal phosphate cyclase" evidence="7">
    <location>
        <begin position="8"/>
        <end position="322"/>
    </location>
</feature>
<sequence>MIEIDGSYGEGGGQILRTAISLSSILEKSINIKNIRKNRPKPGLAIQHIKSIELAREMTDATVDGLYIGSTEIKFIPRKIKGGYYYVDIGTAGSISLLLQSVMAMAYYASSPVTFEVIGGTDVKWSPTYDYLGNVLLPALKKFNYVADLSLVSRGFYPRGGGKMILHVEPGTLKSAEFVCPEGDVVNGVSCSSKLPSHVAERQANSATKFLEQNGISVGEIKLDIRNDVSTGSSITLYKGYLGSSTLGERGLPAEKVGSEAAKKILKEIRSGAAVDSNLSDQLIQYMHLATGSSKIITSELTSHAITNMWVIEEITGKKFTVEKNGPVCIRS</sequence>
<comment type="function">
    <text evidence="5">Catalyzes the conversion of 3'-phosphate to a 2',3'-cyclic phosphodiester at the end of RNA. The mechanism of action of the enzyme occurs in 3 steps: (A) adenylation of the enzyme by ATP; (B) transfer of adenylate to an RNA-N3'P to produce RNA-N3'PP5'A; (C) and attack of the adjacent 2'-hydroxyl on the 3'-phosphorus in the diester linkage to produce the cyclic end product. The biological role of this enzyme is unknown but it is likely to function in some aspects of cellular RNA processing.</text>
</comment>
<dbReference type="GO" id="GO:0006396">
    <property type="term" value="P:RNA processing"/>
    <property type="evidence" value="ECO:0007669"/>
    <property type="project" value="UniProtKB-UniRule"/>
</dbReference>
<keyword evidence="4 5" id="KW-0547">Nucleotide-binding</keyword>
<protein>
    <recommendedName>
        <fullName evidence="2 5">RNA 3'-terminal phosphate cyclase</fullName>
        <shortName evidence="5">RNA cyclase</shortName>
        <shortName evidence="5">RNA-3'-phosphate cyclase</shortName>
        <ecNumber evidence="5 6">6.5.1.4</ecNumber>
    </recommendedName>
</protein>
<feature type="domain" description="RNA 3'-terminal phosphate cyclase insert" evidence="8">
    <location>
        <begin position="186"/>
        <end position="270"/>
    </location>
</feature>
<dbReference type="InterPro" id="IPR023797">
    <property type="entry name" value="RNA3'_phos_cyclase_dom"/>
</dbReference>
<evidence type="ECO:0000259" key="7">
    <source>
        <dbReference type="Pfam" id="PF01137"/>
    </source>
</evidence>
<keyword evidence="10" id="KW-1185">Reference proteome</keyword>
<dbReference type="Gene3D" id="3.30.360.20">
    <property type="entry name" value="RNA 3'-terminal phosphate cyclase, insert domain"/>
    <property type="match status" value="1"/>
</dbReference>